<dbReference type="InterPro" id="IPR000073">
    <property type="entry name" value="AB_hydrolase_1"/>
</dbReference>
<dbReference type="InterPro" id="IPR029058">
    <property type="entry name" value="AB_hydrolase_fold"/>
</dbReference>
<reference evidence="2 3" key="1">
    <citation type="submission" date="2016-10" db="EMBL/GenBank/DDBJ databases">
        <authorList>
            <person name="de Groot N.N."/>
        </authorList>
    </citation>
    <scope>NUCLEOTIDE SEQUENCE [LARGE SCALE GENOMIC DNA]</scope>
    <source>
        <strain evidence="2 3">CGMCC 4.3143</strain>
    </source>
</reference>
<dbReference type="InterPro" id="IPR026968">
    <property type="entry name" value="PcaD/CatD"/>
</dbReference>
<dbReference type="NCBIfam" id="TIGR02427">
    <property type="entry name" value="protocat_pcaD"/>
    <property type="match status" value="1"/>
</dbReference>
<evidence type="ECO:0000259" key="1">
    <source>
        <dbReference type="Pfam" id="PF00561"/>
    </source>
</evidence>
<name>A0A1G7LL07_PSEOR</name>
<dbReference type="Gene3D" id="3.40.50.1820">
    <property type="entry name" value="alpha/beta hydrolase"/>
    <property type="match status" value="1"/>
</dbReference>
<dbReference type="AlphaFoldDB" id="A0A1G7LL07"/>
<organism evidence="2 3">
    <name type="scientific">Pseudonocardia oroxyli</name>
    <dbReference type="NCBI Taxonomy" id="366584"/>
    <lineage>
        <taxon>Bacteria</taxon>
        <taxon>Bacillati</taxon>
        <taxon>Actinomycetota</taxon>
        <taxon>Actinomycetes</taxon>
        <taxon>Pseudonocardiales</taxon>
        <taxon>Pseudonocardiaceae</taxon>
        <taxon>Pseudonocardia</taxon>
    </lineage>
</organism>
<sequence>MTALLHHRIDGPESDAAAPTLVLLGSLGSTLEMWEPNVPALAEHFRVIRLDNLGHGGSPVPDGPYSIAGLAESALATLDDLGVDRFAWCGLSLGAMIGMYLGSEHGDRVSRLALCCTTSYFEDKGPWRQRIETVGEKGTGAIAEAVAERWFTPDWAADHPAVLTRAAGWIAGTSDPGYAASCAAIVDWDHRDRLQAVTPPTLVIGGADDLATPIVPHSRTLAESIPGARFEVIPGGHVATWQSAAEANRLLLDHLT</sequence>
<dbReference type="InterPro" id="IPR050266">
    <property type="entry name" value="AB_hydrolase_sf"/>
</dbReference>
<accession>A0A1G7LL07</accession>
<dbReference type="Proteomes" id="UP000198967">
    <property type="component" value="Unassembled WGS sequence"/>
</dbReference>
<dbReference type="GO" id="GO:0042952">
    <property type="term" value="P:beta-ketoadipate pathway"/>
    <property type="evidence" value="ECO:0007669"/>
    <property type="project" value="InterPro"/>
</dbReference>
<dbReference type="PRINTS" id="PR00111">
    <property type="entry name" value="ABHYDROLASE"/>
</dbReference>
<dbReference type="Pfam" id="PF00561">
    <property type="entry name" value="Abhydrolase_1"/>
    <property type="match status" value="1"/>
</dbReference>
<dbReference type="SUPFAM" id="SSF53474">
    <property type="entry name" value="alpha/beta-Hydrolases"/>
    <property type="match status" value="1"/>
</dbReference>
<evidence type="ECO:0000313" key="2">
    <source>
        <dbReference type="EMBL" id="SDF50198.1"/>
    </source>
</evidence>
<dbReference type="OrthoDB" id="3396704at2"/>
<keyword evidence="3" id="KW-1185">Reference proteome</keyword>
<dbReference type="PANTHER" id="PTHR43798">
    <property type="entry name" value="MONOACYLGLYCEROL LIPASE"/>
    <property type="match status" value="1"/>
</dbReference>
<dbReference type="STRING" id="366584.SAMN05216377_105118"/>
<evidence type="ECO:0000313" key="3">
    <source>
        <dbReference type="Proteomes" id="UP000198967"/>
    </source>
</evidence>
<gene>
    <name evidence="2" type="ORF">SAMN05216377_105118</name>
</gene>
<proteinExistence type="predicted"/>
<protein>
    <submittedName>
        <fullName evidence="2">3-oxoadipate enol-lactonase</fullName>
    </submittedName>
</protein>
<dbReference type="RefSeq" id="WP_093080530.1">
    <property type="nucleotide sequence ID" value="NZ_FNBE01000005.1"/>
</dbReference>
<feature type="domain" description="AB hydrolase-1" evidence="1">
    <location>
        <begin position="19"/>
        <end position="242"/>
    </location>
</feature>
<dbReference type="EMBL" id="FNBE01000005">
    <property type="protein sequence ID" value="SDF50198.1"/>
    <property type="molecule type" value="Genomic_DNA"/>
</dbReference>
<dbReference type="GO" id="GO:0047570">
    <property type="term" value="F:3-oxoadipate enol-lactonase activity"/>
    <property type="evidence" value="ECO:0007669"/>
    <property type="project" value="InterPro"/>
</dbReference>